<keyword evidence="1 2" id="KW-0732">Signal</keyword>
<gene>
    <name evidence="3" type="ORF">FF38_09782</name>
</gene>
<name>A0A0L0BNI2_LUCCU</name>
<evidence type="ECO:0000313" key="4">
    <source>
        <dbReference type="Proteomes" id="UP000037069"/>
    </source>
</evidence>
<dbReference type="GO" id="GO:0007608">
    <property type="term" value="P:sensory perception of smell"/>
    <property type="evidence" value="ECO:0007669"/>
    <property type="project" value="TreeGrafter"/>
</dbReference>
<evidence type="ECO:0000313" key="3">
    <source>
        <dbReference type="EMBL" id="KNC21655.1"/>
    </source>
</evidence>
<accession>A0A0L0BNI2</accession>
<protein>
    <submittedName>
        <fullName evidence="3">Uncharacterized protein</fullName>
    </submittedName>
</protein>
<dbReference type="Pfam" id="PF01395">
    <property type="entry name" value="PBP_GOBP"/>
    <property type="match status" value="2"/>
</dbReference>
<organism evidence="3 4">
    <name type="scientific">Lucilia cuprina</name>
    <name type="common">Green bottle fly</name>
    <name type="synonym">Australian sheep blowfly</name>
    <dbReference type="NCBI Taxonomy" id="7375"/>
    <lineage>
        <taxon>Eukaryota</taxon>
        <taxon>Metazoa</taxon>
        <taxon>Ecdysozoa</taxon>
        <taxon>Arthropoda</taxon>
        <taxon>Hexapoda</taxon>
        <taxon>Insecta</taxon>
        <taxon>Pterygota</taxon>
        <taxon>Neoptera</taxon>
        <taxon>Endopterygota</taxon>
        <taxon>Diptera</taxon>
        <taxon>Brachycera</taxon>
        <taxon>Muscomorpha</taxon>
        <taxon>Oestroidea</taxon>
        <taxon>Calliphoridae</taxon>
        <taxon>Luciliinae</taxon>
        <taxon>Lucilia</taxon>
    </lineage>
</organism>
<comment type="caution">
    <text evidence="3">The sequence shown here is derived from an EMBL/GenBank/DDBJ whole genome shotgun (WGS) entry which is preliminary data.</text>
</comment>
<dbReference type="SMART" id="SM00708">
    <property type="entry name" value="PhBP"/>
    <property type="match status" value="2"/>
</dbReference>
<dbReference type="CDD" id="cd23992">
    <property type="entry name" value="PBP_GOBP"/>
    <property type="match status" value="2"/>
</dbReference>
<keyword evidence="4" id="KW-1185">Reference proteome</keyword>
<sequence length="271" mass="31468">MKFYVIFMTIILAVEQVKSDVKDDLDELDMACSKETQVSEDEMKSFFNSDMKEPKEAIKCHLKCYMEKYGQWKNGGFDENAAKKFLHNMFASEDKKDIINKMIDNCKNKKGTSECDTAYLISKCIMEYDIVNLIKKENMKFNIFLIGVIWAIVQVKADMEDDLDKVDMACREETQVSEDELNSFFENYEKQPQESIMCFLKCYMEKKGYLKNGVIDENAAKEFLLSIPDFKDQEEAINKSINDCKNEKGSSECETAYLITKCMTEHEAIIK</sequence>
<dbReference type="PANTHER" id="PTHR11857">
    <property type="entry name" value="ODORANT BINDING PROTEIN-RELATED"/>
    <property type="match status" value="1"/>
</dbReference>
<feature type="chain" id="PRO_5005534964" evidence="2">
    <location>
        <begin position="20"/>
        <end position="271"/>
    </location>
</feature>
<dbReference type="OrthoDB" id="8194670at2759"/>
<proteinExistence type="predicted"/>
<reference evidence="3 4" key="1">
    <citation type="journal article" date="2015" name="Nat. Commun.">
        <title>Lucilia cuprina genome unlocks parasitic fly biology to underpin future interventions.</title>
        <authorList>
            <person name="Anstead C.A."/>
            <person name="Korhonen P.K."/>
            <person name="Young N.D."/>
            <person name="Hall R.S."/>
            <person name="Jex A.R."/>
            <person name="Murali S.C."/>
            <person name="Hughes D.S."/>
            <person name="Lee S.F."/>
            <person name="Perry T."/>
            <person name="Stroehlein A.J."/>
            <person name="Ansell B.R."/>
            <person name="Breugelmans B."/>
            <person name="Hofmann A."/>
            <person name="Qu J."/>
            <person name="Dugan S."/>
            <person name="Lee S.L."/>
            <person name="Chao H."/>
            <person name="Dinh H."/>
            <person name="Han Y."/>
            <person name="Doddapaneni H.V."/>
            <person name="Worley K.C."/>
            <person name="Muzny D.M."/>
            <person name="Ioannidis P."/>
            <person name="Waterhouse R.M."/>
            <person name="Zdobnov E.M."/>
            <person name="James P.J."/>
            <person name="Bagnall N.H."/>
            <person name="Kotze A.C."/>
            <person name="Gibbs R.A."/>
            <person name="Richards S."/>
            <person name="Batterham P."/>
            <person name="Gasser R.B."/>
        </authorList>
    </citation>
    <scope>NUCLEOTIDE SEQUENCE [LARGE SCALE GENOMIC DNA]</scope>
    <source>
        <strain evidence="3 4">LS</strain>
        <tissue evidence="3">Full body</tissue>
    </source>
</reference>
<dbReference type="GO" id="GO:0005549">
    <property type="term" value="F:odorant binding"/>
    <property type="evidence" value="ECO:0007669"/>
    <property type="project" value="InterPro"/>
</dbReference>
<dbReference type="Gene3D" id="1.10.238.20">
    <property type="entry name" value="Pheromone/general odorant binding protein domain"/>
    <property type="match status" value="2"/>
</dbReference>
<evidence type="ECO:0000256" key="2">
    <source>
        <dbReference type="SAM" id="SignalP"/>
    </source>
</evidence>
<dbReference type="EMBL" id="JRES01001589">
    <property type="protein sequence ID" value="KNC21655.1"/>
    <property type="molecule type" value="Genomic_DNA"/>
</dbReference>
<dbReference type="SUPFAM" id="SSF47565">
    <property type="entry name" value="Insect pheromone/odorant-binding proteins"/>
    <property type="match status" value="2"/>
</dbReference>
<evidence type="ECO:0000256" key="1">
    <source>
        <dbReference type="ARBA" id="ARBA00022729"/>
    </source>
</evidence>
<dbReference type="Proteomes" id="UP000037069">
    <property type="component" value="Unassembled WGS sequence"/>
</dbReference>
<dbReference type="InterPro" id="IPR006170">
    <property type="entry name" value="PBP/GOBP"/>
</dbReference>
<dbReference type="AlphaFoldDB" id="A0A0L0BNI2"/>
<feature type="signal peptide" evidence="2">
    <location>
        <begin position="1"/>
        <end position="19"/>
    </location>
</feature>
<dbReference type="InterPro" id="IPR036728">
    <property type="entry name" value="PBP_GOBP_sf"/>
</dbReference>
<dbReference type="GO" id="GO:0005615">
    <property type="term" value="C:extracellular space"/>
    <property type="evidence" value="ECO:0007669"/>
    <property type="project" value="TreeGrafter"/>
</dbReference>